<evidence type="ECO:0000313" key="2">
    <source>
        <dbReference type="EMBL" id="MPC40610.1"/>
    </source>
</evidence>
<feature type="region of interest" description="Disordered" evidence="1">
    <location>
        <begin position="77"/>
        <end position="109"/>
    </location>
</feature>
<dbReference type="Proteomes" id="UP000324222">
    <property type="component" value="Unassembled WGS sequence"/>
</dbReference>
<gene>
    <name evidence="2" type="ORF">E2C01_034173</name>
</gene>
<evidence type="ECO:0000256" key="1">
    <source>
        <dbReference type="SAM" id="MobiDB-lite"/>
    </source>
</evidence>
<protein>
    <submittedName>
        <fullName evidence="2">Uncharacterized protein</fullName>
    </submittedName>
</protein>
<proteinExistence type="predicted"/>
<name>A0A5B7EZV2_PORTR</name>
<sequence>MSKGQAKDIHCRRGEQLSVIDEVRIVVWKELEDIAQSLQNHPPPEVKVVGPQGNCQRSCYGSVSSILNTDCGHLDDTSTTNTTGVHCPNMTPSKMQRRLKPKPSEGLLT</sequence>
<evidence type="ECO:0000313" key="3">
    <source>
        <dbReference type="Proteomes" id="UP000324222"/>
    </source>
</evidence>
<organism evidence="2 3">
    <name type="scientific">Portunus trituberculatus</name>
    <name type="common">Swimming crab</name>
    <name type="synonym">Neptunus trituberculatus</name>
    <dbReference type="NCBI Taxonomy" id="210409"/>
    <lineage>
        <taxon>Eukaryota</taxon>
        <taxon>Metazoa</taxon>
        <taxon>Ecdysozoa</taxon>
        <taxon>Arthropoda</taxon>
        <taxon>Crustacea</taxon>
        <taxon>Multicrustacea</taxon>
        <taxon>Malacostraca</taxon>
        <taxon>Eumalacostraca</taxon>
        <taxon>Eucarida</taxon>
        <taxon>Decapoda</taxon>
        <taxon>Pleocyemata</taxon>
        <taxon>Brachyura</taxon>
        <taxon>Eubrachyura</taxon>
        <taxon>Portunoidea</taxon>
        <taxon>Portunidae</taxon>
        <taxon>Portuninae</taxon>
        <taxon>Portunus</taxon>
    </lineage>
</organism>
<dbReference type="EMBL" id="VSRR010004754">
    <property type="protein sequence ID" value="MPC40610.1"/>
    <property type="molecule type" value="Genomic_DNA"/>
</dbReference>
<dbReference type="OrthoDB" id="263481at2759"/>
<reference evidence="2 3" key="1">
    <citation type="submission" date="2019-05" db="EMBL/GenBank/DDBJ databases">
        <title>Another draft genome of Portunus trituberculatus and its Hox gene families provides insights of decapod evolution.</title>
        <authorList>
            <person name="Jeong J.-H."/>
            <person name="Song I."/>
            <person name="Kim S."/>
            <person name="Choi T."/>
            <person name="Kim D."/>
            <person name="Ryu S."/>
            <person name="Kim W."/>
        </authorList>
    </citation>
    <scope>NUCLEOTIDE SEQUENCE [LARGE SCALE GENOMIC DNA]</scope>
    <source>
        <tissue evidence="2">Muscle</tissue>
    </source>
</reference>
<keyword evidence="3" id="KW-1185">Reference proteome</keyword>
<comment type="caution">
    <text evidence="2">The sequence shown here is derived from an EMBL/GenBank/DDBJ whole genome shotgun (WGS) entry which is preliminary data.</text>
</comment>
<dbReference type="AlphaFoldDB" id="A0A5B7EZV2"/>
<accession>A0A5B7EZV2</accession>
<feature type="compositionally biased region" description="Polar residues" evidence="1">
    <location>
        <begin position="77"/>
        <end position="94"/>
    </location>
</feature>